<dbReference type="AlphaFoldDB" id="E1F078"/>
<dbReference type="OrthoDB" id="10254692at2759"/>
<accession>E1F078</accession>
<name>E1F078_GIAIA</name>
<evidence type="ECO:0000313" key="3">
    <source>
        <dbReference type="Proteomes" id="UP000008974"/>
    </source>
</evidence>
<protein>
    <submittedName>
        <fullName evidence="2">Uncharacterized protein</fullName>
    </submittedName>
</protein>
<feature type="region of interest" description="Disordered" evidence="1">
    <location>
        <begin position="1042"/>
        <end position="1108"/>
    </location>
</feature>
<dbReference type="VEuPathDB" id="GiardiaDB:GLP15_441"/>
<sequence length="1108" mass="122602">MFGYITCATTSITLDRFKTVTHAELRLCIRSCTKPPNIMAISSTVFTPLQLKDKRKGTYTPKSTDITLPIPLLNDLDAHELCISVLLAEVAKDSTTVCTDLVHVCSRTTLAEILAGRTVEETAPLSIPATSPCTDHINLSFSYRKPLRKANSAAHECLRLDTLLIQLADVLLPLSKRSYLDDQHLCLRVCTQTYASEFPLTELPREHSTKRSYRLASPVPIFIPYSPVITFQVVFLYKVTVSETFFQLNGLQMGSPSANSHSFCDYVPIFQWSVNSKKNLYKYQSFGVPLSIYFPPSLVSSDLVSFYDVICTSLQLAADPAHKKTPRSLAGLLEHLKEAVIPHIFEGIFLRGEGIADVFSPYRSTIIITNYSKSDSTRFKAYEKILQFAGLTDTLLAAVGKNWTDMAVSMETEMGCSQSIIQNRILFVATFLLDMFEPYSSSAAKRNNITYPDSISASTSGPSESSSSLQRFESLNCASRARDMLYAFSSKRQHKDAATSCITILPIEFSLANTLVSNKMCIYTISFSKDGADNKRTFHDAVPIVVSRPELSGSNRGLWQFTLEERRDRVEMIAAGPVLSTTQSKMSIDRVLLGCKNNAELTFANYLWILPQVLFLPDSVSSQQMIRDRVTAFEKYILVACLYDFETGALLARGNLRLRNVTDTFISAAASDLDVEIKLRWFYEQEFSSSVEGVKDTVTFLASCYGFLKELEPAGSPHQSTHNSANVSICGKNSACIVTTENSSRPISAPLEVPVPSSMYAEAANCSLVRENSPDCPEDLSTIEYVRVQAEARQPTERSEIVSRDDKGLRTPRLLSGKEIEIIDGTITFQFAPSQRQSASGPICSISNNTRDEISVLKQLIHTLRKDLERLTPKTFKQAVAASPSTYAGLEHPISEDLRQKVEVSTGLVMQKEGTTYEICQTIAERLDRNILAYLLVDMVKQNVQLSKELDGTRDKIDILECACNTNDAALSKLKVLVLEQEQLLQYMEAQRRRSMHTSTESAERLAAIEKENARLAEILRAVTASLGKDSAAKLIPISRNPAGYTRAQSSPSLDDGRSGVLLSVKLPPGRLPPLSPDPEALSPHAAGKASDTAKRKIPDQAVILSRS</sequence>
<reference evidence="2 3" key="1">
    <citation type="journal article" date="2010" name="BMC Genomics">
        <title>Genome analysis and comparative genomics of a Giardia intestinalis assemblage E isolate.</title>
        <authorList>
            <person name="Jerlstrom-Hultqvist J."/>
            <person name="Franzen O."/>
            <person name="Ankarklev J."/>
            <person name="Xu F."/>
            <person name="Nohynkova E."/>
            <person name="Andersson J.O."/>
            <person name="Svard S.G."/>
            <person name="Andersson B."/>
        </authorList>
    </citation>
    <scope>NUCLEOTIDE SEQUENCE [LARGE SCALE GENOMIC DNA]</scope>
    <source>
        <strain evidence="2 3">P15</strain>
    </source>
</reference>
<comment type="caution">
    <text evidence="2">The sequence shown here is derived from an EMBL/GenBank/DDBJ whole genome shotgun (WGS) entry which is preliminary data.</text>
</comment>
<evidence type="ECO:0000313" key="2">
    <source>
        <dbReference type="EMBL" id="EFO64135.1"/>
    </source>
</evidence>
<dbReference type="Proteomes" id="UP000008974">
    <property type="component" value="Unassembled WGS sequence"/>
</dbReference>
<dbReference type="OMA" id="VEIKLRW"/>
<proteinExistence type="predicted"/>
<organism evidence="2 3">
    <name type="scientific">Giardia intestinalis (strain P15)</name>
    <name type="common">Giardia lamblia</name>
    <dbReference type="NCBI Taxonomy" id="658858"/>
    <lineage>
        <taxon>Eukaryota</taxon>
        <taxon>Metamonada</taxon>
        <taxon>Diplomonadida</taxon>
        <taxon>Hexamitidae</taxon>
        <taxon>Giardiinae</taxon>
        <taxon>Giardia</taxon>
    </lineage>
</organism>
<gene>
    <name evidence="2" type="ORF">GLP15_441</name>
</gene>
<evidence type="ECO:0000256" key="1">
    <source>
        <dbReference type="SAM" id="MobiDB-lite"/>
    </source>
</evidence>
<dbReference type="EMBL" id="ACVC01000104">
    <property type="protein sequence ID" value="EFO64135.1"/>
    <property type="molecule type" value="Genomic_DNA"/>
</dbReference>